<evidence type="ECO:0000259" key="2">
    <source>
        <dbReference type="PROSITE" id="PS51178"/>
    </source>
</evidence>
<dbReference type="Proteomes" id="UP000490060">
    <property type="component" value="Unassembled WGS sequence"/>
</dbReference>
<reference evidence="3 4" key="1">
    <citation type="submission" date="2017-11" db="EMBL/GenBank/DDBJ databases">
        <authorList>
            <person name="Duchaud E."/>
        </authorList>
    </citation>
    <scope>NUCLEOTIDE SEQUENCE [LARGE SCALE GENOMIC DNA]</scope>
    <source>
        <strain evidence="3 4">TNO010</strain>
    </source>
</reference>
<keyword evidence="3" id="KW-0723">Serine/threonine-protein kinase</keyword>
<dbReference type="SUPFAM" id="SSF54184">
    <property type="entry name" value="Penicillin-binding protein 2x (pbp-2x), c-terminal domain"/>
    <property type="match status" value="1"/>
</dbReference>
<evidence type="ECO:0000313" key="4">
    <source>
        <dbReference type="Proteomes" id="UP000490060"/>
    </source>
</evidence>
<dbReference type="EMBL" id="OENE01000048">
    <property type="protein sequence ID" value="SOU89712.1"/>
    <property type="molecule type" value="Genomic_DNA"/>
</dbReference>
<dbReference type="PROSITE" id="PS51178">
    <property type="entry name" value="PASTA"/>
    <property type="match status" value="1"/>
</dbReference>
<dbReference type="InterPro" id="IPR005543">
    <property type="entry name" value="PASTA_dom"/>
</dbReference>
<dbReference type="GO" id="GO:0004674">
    <property type="term" value="F:protein serine/threonine kinase activity"/>
    <property type="evidence" value="ECO:0007669"/>
    <property type="project" value="UniProtKB-KW"/>
</dbReference>
<organism evidence="3 4">
    <name type="scientific">Tenacibaculum finnmarkense genomovar ulcerans</name>
    <dbReference type="NCBI Taxonomy" id="2781388"/>
    <lineage>
        <taxon>Bacteria</taxon>
        <taxon>Pseudomonadati</taxon>
        <taxon>Bacteroidota</taxon>
        <taxon>Flavobacteriia</taxon>
        <taxon>Flavobacteriales</taxon>
        <taxon>Flavobacteriaceae</taxon>
        <taxon>Tenacibaculum</taxon>
        <taxon>Tenacibaculum finnmarkense</taxon>
    </lineage>
</organism>
<keyword evidence="1" id="KW-0812">Transmembrane</keyword>
<evidence type="ECO:0000256" key="1">
    <source>
        <dbReference type="SAM" id="Phobius"/>
    </source>
</evidence>
<dbReference type="CDD" id="cd06577">
    <property type="entry name" value="PASTA_pknB"/>
    <property type="match status" value="2"/>
</dbReference>
<feature type="domain" description="PASTA" evidence="2">
    <location>
        <begin position="48"/>
        <end position="116"/>
    </location>
</feature>
<proteinExistence type="predicted"/>
<keyword evidence="3" id="KW-0418">Kinase</keyword>
<keyword evidence="3" id="KW-0808">Transferase</keyword>
<keyword evidence="1" id="KW-1133">Transmembrane helix</keyword>
<dbReference type="Pfam" id="PF03793">
    <property type="entry name" value="PASTA"/>
    <property type="match status" value="1"/>
</dbReference>
<evidence type="ECO:0000313" key="3">
    <source>
        <dbReference type="EMBL" id="SOU89712.1"/>
    </source>
</evidence>
<dbReference type="RefSeq" id="WP_058885189.1">
    <property type="nucleotide sequence ID" value="NZ_JAFMUG010000004.1"/>
</dbReference>
<dbReference type="SMART" id="SM00740">
    <property type="entry name" value="PASTA"/>
    <property type="match status" value="2"/>
</dbReference>
<sequence>MSNFSEKLKNLFQFIKSKTFFIQIGIAVVSLFITVFVLKWWLGFTTNHDQKIQVPNLHKMSLAQVEKKLKELNLDFIIIDSATYNPEYPKKSVIEQNPAVNDFVKEKRKIYLTLNPSKYRDIEVPNLNGRTKRQATTHLRSQGFIVGNEITWVEDIGKDVVRGLKYNGKEITVGTKLPKKTTINLILGDGNGN</sequence>
<protein>
    <submittedName>
        <fullName evidence="3">Serine/threonine protein kinase</fullName>
    </submittedName>
</protein>
<feature type="transmembrane region" description="Helical" evidence="1">
    <location>
        <begin position="20"/>
        <end position="42"/>
    </location>
</feature>
<accession>A0A2I2MAZ1</accession>
<dbReference type="Gene3D" id="3.30.10.20">
    <property type="match status" value="2"/>
</dbReference>
<gene>
    <name evidence="3" type="ORF">TNO010_520099</name>
</gene>
<dbReference type="GeneID" id="86818904"/>
<name>A0A2I2MAZ1_9FLAO</name>
<keyword evidence="1" id="KW-0472">Membrane</keyword>
<dbReference type="AlphaFoldDB" id="A0A2I2MAZ1"/>